<dbReference type="AlphaFoldDB" id="A0A395JLU0"/>
<evidence type="ECO:0000313" key="3">
    <source>
        <dbReference type="Proteomes" id="UP000253083"/>
    </source>
</evidence>
<organism evidence="2 3">
    <name type="scientific">Arenicella xantha</name>
    <dbReference type="NCBI Taxonomy" id="644221"/>
    <lineage>
        <taxon>Bacteria</taxon>
        <taxon>Pseudomonadati</taxon>
        <taxon>Pseudomonadota</taxon>
        <taxon>Gammaproteobacteria</taxon>
        <taxon>Arenicellales</taxon>
        <taxon>Arenicellaceae</taxon>
        <taxon>Arenicella</taxon>
    </lineage>
</organism>
<evidence type="ECO:0000256" key="1">
    <source>
        <dbReference type="SAM" id="Coils"/>
    </source>
</evidence>
<dbReference type="Proteomes" id="UP000253083">
    <property type="component" value="Unassembled WGS sequence"/>
</dbReference>
<keyword evidence="3" id="KW-1185">Reference proteome</keyword>
<sequence>MSRKQVIASVVSLLIVVSVVVVSLIPSTKPTEIALDRNTNLSVEHSQVDTIHSSERAESNSALNQEVAELRSELSDVKKGLNELTRLIDRLSSLDATSPLPSDLIARAELAELYSQLASDPNKAQKINDYAESLLRNRDVLTEQYFNGLPEDPEWAIESETFILDALSAGQSGLPVAEVAASHCKAGVCKVSLSLPTGASDGVDAMLAEHNLLLALSSKFPKARVKSVNRGGQIMLEGYISESQTELPEDFGILNDGKVTAQELSSIIN</sequence>
<protein>
    <submittedName>
        <fullName evidence="2">Uncharacterized protein</fullName>
    </submittedName>
</protein>
<dbReference type="InParanoid" id="A0A395JLU0"/>
<dbReference type="EMBL" id="QNRT01000002">
    <property type="protein sequence ID" value="RBP50628.1"/>
    <property type="molecule type" value="Genomic_DNA"/>
</dbReference>
<keyword evidence="1" id="KW-0175">Coiled coil</keyword>
<comment type="caution">
    <text evidence="2">The sequence shown here is derived from an EMBL/GenBank/DDBJ whole genome shotgun (WGS) entry which is preliminary data.</text>
</comment>
<name>A0A395JLU0_9GAMM</name>
<proteinExistence type="predicted"/>
<gene>
    <name evidence="2" type="ORF">DFR28_10239</name>
</gene>
<evidence type="ECO:0000313" key="2">
    <source>
        <dbReference type="EMBL" id="RBP50628.1"/>
    </source>
</evidence>
<reference evidence="2 3" key="1">
    <citation type="submission" date="2018-06" db="EMBL/GenBank/DDBJ databases">
        <title>Genomic Encyclopedia of Type Strains, Phase IV (KMG-IV): sequencing the most valuable type-strain genomes for metagenomic binning, comparative biology and taxonomic classification.</title>
        <authorList>
            <person name="Goeker M."/>
        </authorList>
    </citation>
    <scope>NUCLEOTIDE SEQUENCE [LARGE SCALE GENOMIC DNA]</scope>
    <source>
        <strain evidence="2 3">DSM 24032</strain>
    </source>
</reference>
<dbReference type="RefSeq" id="WP_113953475.1">
    <property type="nucleotide sequence ID" value="NZ_QNRT01000002.1"/>
</dbReference>
<accession>A0A395JLU0</accession>
<feature type="coiled-coil region" evidence="1">
    <location>
        <begin position="60"/>
        <end position="87"/>
    </location>
</feature>